<comment type="pathway">
    <text evidence="1">Cofactor biosynthesis; thiamine diphosphate biosynthesis.</text>
</comment>
<gene>
    <name evidence="5" type="ORF">UFOPK3427_01880</name>
    <name evidence="6" type="ORF">UFOPK4112_01158</name>
</gene>
<dbReference type="NCBIfam" id="TIGR02352">
    <property type="entry name" value="thiamin_ThiO"/>
    <property type="match status" value="1"/>
</dbReference>
<evidence type="ECO:0000256" key="2">
    <source>
        <dbReference type="ARBA" id="ARBA00022977"/>
    </source>
</evidence>
<dbReference type="Gene3D" id="3.30.9.10">
    <property type="entry name" value="D-Amino Acid Oxidase, subunit A, domain 2"/>
    <property type="match status" value="1"/>
</dbReference>
<evidence type="ECO:0000256" key="3">
    <source>
        <dbReference type="ARBA" id="ARBA00023002"/>
    </source>
</evidence>
<dbReference type="PANTHER" id="PTHR13847">
    <property type="entry name" value="SARCOSINE DEHYDROGENASE-RELATED"/>
    <property type="match status" value="1"/>
</dbReference>
<dbReference type="InterPro" id="IPR012727">
    <property type="entry name" value="Gly_oxidase_ThiO"/>
</dbReference>
<dbReference type="Gene3D" id="3.50.50.60">
    <property type="entry name" value="FAD/NAD(P)-binding domain"/>
    <property type="match status" value="1"/>
</dbReference>
<dbReference type="PANTHER" id="PTHR13847:SF289">
    <property type="entry name" value="GLYCINE OXIDASE"/>
    <property type="match status" value="1"/>
</dbReference>
<evidence type="ECO:0000259" key="4">
    <source>
        <dbReference type="Pfam" id="PF01266"/>
    </source>
</evidence>
<dbReference type="SUPFAM" id="SSF51905">
    <property type="entry name" value="FAD/NAD(P)-binding domain"/>
    <property type="match status" value="1"/>
</dbReference>
<dbReference type="InterPro" id="IPR006076">
    <property type="entry name" value="FAD-dep_OxRdtase"/>
</dbReference>
<dbReference type="GO" id="GO:0005737">
    <property type="term" value="C:cytoplasm"/>
    <property type="evidence" value="ECO:0007669"/>
    <property type="project" value="TreeGrafter"/>
</dbReference>
<dbReference type="UniPathway" id="UPA00060"/>
<dbReference type="GO" id="GO:0016491">
    <property type="term" value="F:oxidoreductase activity"/>
    <property type="evidence" value="ECO:0007669"/>
    <property type="project" value="UniProtKB-KW"/>
</dbReference>
<evidence type="ECO:0000313" key="6">
    <source>
        <dbReference type="EMBL" id="CAB5025158.1"/>
    </source>
</evidence>
<proteinExistence type="predicted"/>
<dbReference type="EMBL" id="CAFBLT010000004">
    <property type="protein sequence ID" value="CAB4884344.1"/>
    <property type="molecule type" value="Genomic_DNA"/>
</dbReference>
<dbReference type="InterPro" id="IPR036188">
    <property type="entry name" value="FAD/NAD-bd_sf"/>
</dbReference>
<evidence type="ECO:0000313" key="5">
    <source>
        <dbReference type="EMBL" id="CAB4884344.1"/>
    </source>
</evidence>
<keyword evidence="2" id="KW-0784">Thiamine biosynthesis</keyword>
<evidence type="ECO:0000256" key="1">
    <source>
        <dbReference type="ARBA" id="ARBA00004948"/>
    </source>
</evidence>
<protein>
    <submittedName>
        <fullName evidence="6">Unannotated protein</fullName>
    </submittedName>
</protein>
<reference evidence="6" key="1">
    <citation type="submission" date="2020-05" db="EMBL/GenBank/DDBJ databases">
        <authorList>
            <person name="Chiriac C."/>
            <person name="Salcher M."/>
            <person name="Ghai R."/>
            <person name="Kavagutti S V."/>
        </authorList>
    </citation>
    <scope>NUCLEOTIDE SEQUENCE</scope>
</reference>
<dbReference type="SUPFAM" id="SSF54373">
    <property type="entry name" value="FAD-linked reductases, C-terminal domain"/>
    <property type="match status" value="1"/>
</dbReference>
<dbReference type="Pfam" id="PF01266">
    <property type="entry name" value="DAO"/>
    <property type="match status" value="1"/>
</dbReference>
<name>A0A6J7R8X7_9ZZZZ</name>
<accession>A0A6J7R8X7</accession>
<dbReference type="GO" id="GO:0050660">
    <property type="term" value="F:flavin adenine dinucleotide binding"/>
    <property type="evidence" value="ECO:0007669"/>
    <property type="project" value="InterPro"/>
</dbReference>
<sequence length="373" mass="40012">MSSDSDLLVLGGGAIGLTVAWRASLSGLTVTLIDPTPGSGAMWAAAGMLASAAESHFGEEHHVALLSAASDRWISFSRELEGDTGLNIGYEQNGTLLVGLDRGDRLEIERSVEFQRSLGHNVADVDLENLSEVEPALLSTISVAKQLHNDHHVDPRALGRALLAALELNNVSLRTSPADSLTQSALGVEVTLGDGSVIRGDKAVVTMGAHTNFLETANPLPQIRPVKGHILRLQGPVLLKHTIRGLVHGRSVYLVQRKTGEIVLGATVEEKGFDRTVRAGEVFRLLDDARRIIPGVDELELVETSVGLRPGSHDNAPVVEWAEEGRVLVATGHYRNGILLAPLTADLVVDMLQDRPSIHQELFVSAHSHHRSS</sequence>
<dbReference type="AlphaFoldDB" id="A0A6J7R8X7"/>
<organism evidence="6">
    <name type="scientific">freshwater metagenome</name>
    <dbReference type="NCBI Taxonomy" id="449393"/>
    <lineage>
        <taxon>unclassified sequences</taxon>
        <taxon>metagenomes</taxon>
        <taxon>ecological metagenomes</taxon>
    </lineage>
</organism>
<dbReference type="GO" id="GO:0009229">
    <property type="term" value="P:thiamine diphosphate biosynthetic process"/>
    <property type="evidence" value="ECO:0007669"/>
    <property type="project" value="UniProtKB-UniPathway"/>
</dbReference>
<dbReference type="EMBL" id="CAFBPM010000011">
    <property type="protein sequence ID" value="CAB5025158.1"/>
    <property type="molecule type" value="Genomic_DNA"/>
</dbReference>
<dbReference type="GO" id="GO:0009228">
    <property type="term" value="P:thiamine biosynthetic process"/>
    <property type="evidence" value="ECO:0007669"/>
    <property type="project" value="UniProtKB-KW"/>
</dbReference>
<feature type="domain" description="FAD dependent oxidoreductase" evidence="4">
    <location>
        <begin position="6"/>
        <end position="351"/>
    </location>
</feature>
<keyword evidence="3" id="KW-0560">Oxidoreductase</keyword>